<dbReference type="PANTHER" id="PTHR33067:SF9">
    <property type="entry name" value="RNA-DIRECTED DNA POLYMERASE"/>
    <property type="match status" value="1"/>
</dbReference>
<dbReference type="InParanoid" id="A0A061E5C6"/>
<dbReference type="InterPro" id="IPR012337">
    <property type="entry name" value="RNaseH-like_sf"/>
</dbReference>
<dbReference type="HOGENOM" id="CLU_1017108_0_0_1"/>
<dbReference type="Gramene" id="EOY00190">
    <property type="protein sequence ID" value="EOY00190"/>
    <property type="gene ID" value="TCM_009938"/>
</dbReference>
<name>A0A061E5C6_THECC</name>
<feature type="transmembrane region" description="Helical" evidence="1">
    <location>
        <begin position="164"/>
        <end position="183"/>
    </location>
</feature>
<accession>A0A061E5C6</accession>
<keyword evidence="1" id="KW-0472">Membrane</keyword>
<dbReference type="Gene3D" id="2.40.70.10">
    <property type="entry name" value="Acid Proteases"/>
    <property type="match status" value="1"/>
</dbReference>
<keyword evidence="3" id="KW-1185">Reference proteome</keyword>
<dbReference type="PANTHER" id="PTHR33067">
    <property type="entry name" value="RNA-DIRECTED DNA POLYMERASE-RELATED"/>
    <property type="match status" value="1"/>
</dbReference>
<keyword evidence="1" id="KW-1133">Transmembrane helix</keyword>
<dbReference type="EMBL" id="CM001880">
    <property type="protein sequence ID" value="EOY00190.1"/>
    <property type="molecule type" value="Genomic_DNA"/>
</dbReference>
<dbReference type="GO" id="GO:0003676">
    <property type="term" value="F:nucleic acid binding"/>
    <property type="evidence" value="ECO:0007669"/>
    <property type="project" value="InterPro"/>
</dbReference>
<protein>
    <submittedName>
        <fullName evidence="2">Integrase-like protein</fullName>
    </submittedName>
</protein>
<evidence type="ECO:0000313" key="3">
    <source>
        <dbReference type="Proteomes" id="UP000026915"/>
    </source>
</evidence>
<reference evidence="2 3" key="1">
    <citation type="journal article" date="2013" name="Genome Biol.">
        <title>The genome sequence of the most widely cultivated cacao type and its use to identify candidate genes regulating pod color.</title>
        <authorList>
            <person name="Motamayor J.C."/>
            <person name="Mockaitis K."/>
            <person name="Schmutz J."/>
            <person name="Haiminen N."/>
            <person name="Iii D.L."/>
            <person name="Cornejo O."/>
            <person name="Findley S.D."/>
            <person name="Zheng P."/>
            <person name="Utro F."/>
            <person name="Royaert S."/>
            <person name="Saski C."/>
            <person name="Jenkins J."/>
            <person name="Podicheti R."/>
            <person name="Zhao M."/>
            <person name="Scheffler B.E."/>
            <person name="Stack J.C."/>
            <person name="Feltus F.A."/>
            <person name="Mustiga G.M."/>
            <person name="Amores F."/>
            <person name="Phillips W."/>
            <person name="Marelli J.P."/>
            <person name="May G.D."/>
            <person name="Shapiro H."/>
            <person name="Ma J."/>
            <person name="Bustamante C.D."/>
            <person name="Schnell R.J."/>
            <person name="Main D."/>
            <person name="Gilbert D."/>
            <person name="Parida L."/>
            <person name="Kuhn D.N."/>
        </authorList>
    </citation>
    <scope>NUCLEOTIDE SEQUENCE [LARGE SCALE GENOMIC DNA]</scope>
    <source>
        <strain evidence="3">cv. Matina 1-6</strain>
    </source>
</reference>
<gene>
    <name evidence="2" type="ORF">TCM_009938</name>
</gene>
<dbReference type="InterPro" id="IPR036397">
    <property type="entry name" value="RNaseH_sf"/>
</dbReference>
<organism evidence="2 3">
    <name type="scientific">Theobroma cacao</name>
    <name type="common">Cacao</name>
    <name type="synonym">Cocoa</name>
    <dbReference type="NCBI Taxonomy" id="3641"/>
    <lineage>
        <taxon>Eukaryota</taxon>
        <taxon>Viridiplantae</taxon>
        <taxon>Streptophyta</taxon>
        <taxon>Embryophyta</taxon>
        <taxon>Tracheophyta</taxon>
        <taxon>Spermatophyta</taxon>
        <taxon>Magnoliopsida</taxon>
        <taxon>eudicotyledons</taxon>
        <taxon>Gunneridae</taxon>
        <taxon>Pentapetalae</taxon>
        <taxon>rosids</taxon>
        <taxon>malvids</taxon>
        <taxon>Malvales</taxon>
        <taxon>Malvaceae</taxon>
        <taxon>Byttnerioideae</taxon>
        <taxon>Theobroma</taxon>
    </lineage>
</organism>
<dbReference type="AlphaFoldDB" id="A0A061E5C6"/>
<dbReference type="SUPFAM" id="SSF53098">
    <property type="entry name" value="Ribonuclease H-like"/>
    <property type="match status" value="1"/>
</dbReference>
<dbReference type="eggNOG" id="KOG0017">
    <property type="taxonomic scope" value="Eukaryota"/>
</dbReference>
<feature type="transmembrane region" description="Helical" evidence="1">
    <location>
        <begin position="135"/>
        <end position="152"/>
    </location>
</feature>
<dbReference type="Gene3D" id="3.30.420.10">
    <property type="entry name" value="Ribonuclease H-like superfamily/Ribonuclease H"/>
    <property type="match status" value="1"/>
</dbReference>
<evidence type="ECO:0000313" key="2">
    <source>
        <dbReference type="EMBL" id="EOY00190.1"/>
    </source>
</evidence>
<keyword evidence="1" id="KW-0812">Transmembrane</keyword>
<evidence type="ECO:0000256" key="1">
    <source>
        <dbReference type="SAM" id="Phobius"/>
    </source>
</evidence>
<dbReference type="InterPro" id="IPR021109">
    <property type="entry name" value="Peptidase_aspartic_dom_sf"/>
</dbReference>
<sequence>MPSLKSNNIKWAHLPVLLITDFEVPYLVTLSLTQEEKVKNIVRCFKENGKFIFLVDFIILDMEEDRETPIIFGRPFLRTAQALIDVEKVNSSLQDLILNKRRNSCMVLNTTCGMKIFFTSIMEIKSLKGVFMKKNLIIFFITAIHLIMEGIIEENNCYKGSTIRFLLAFSFLKMLIILLKDVINVKDGQAKVSNRKIKKFMEKIIYPSKNDWSKKLDDTLGDYRTAYKTSIRMSPFRLVYGKVCHLPIELEHKAYWVVKKLNFDLQAARKKCLV</sequence>
<proteinExistence type="predicted"/>
<dbReference type="Proteomes" id="UP000026915">
    <property type="component" value="Chromosome 2"/>
</dbReference>